<proteinExistence type="predicted"/>
<feature type="transmembrane region" description="Helical" evidence="2">
    <location>
        <begin position="250"/>
        <end position="270"/>
    </location>
</feature>
<name>A0A3B1ARE2_9ZZZZ</name>
<keyword evidence="2" id="KW-1133">Transmembrane helix</keyword>
<feature type="transmembrane region" description="Helical" evidence="2">
    <location>
        <begin position="20"/>
        <end position="37"/>
    </location>
</feature>
<feature type="compositionally biased region" description="Basic and acidic residues" evidence="1">
    <location>
        <begin position="232"/>
        <end position="242"/>
    </location>
</feature>
<feature type="region of interest" description="Disordered" evidence="1">
    <location>
        <begin position="44"/>
        <end position="72"/>
    </location>
</feature>
<sequence>MFPSYKQWESWSLPTRLSVVSAYITIFGAILSFLFVLNPDNRAESPESVADPSENLEPQEGKGNHFNPPRSSTGKIAELEAVLDKNAPSDSEERIMGIIKHRISRVGYLIPERQKESIYNHMNNGDLQKAYEEFNSALFNFEKNIPCAGYTIGDTDGDTINDIEECLAGLSPMIRDSDGDGYDDNIEIAYKTDPKNKYSYPNIVIAELIAPADDSPGGSASPDSRISGDGQSDAKDHSEERISTPSQTEVVGIGSVGFYMIVFLILLRTLNVLFHSGWLSIQSGRVGIAHHFRE</sequence>
<reference evidence="3" key="1">
    <citation type="submission" date="2018-06" db="EMBL/GenBank/DDBJ databases">
        <authorList>
            <person name="Zhirakovskaya E."/>
        </authorList>
    </citation>
    <scope>NUCLEOTIDE SEQUENCE</scope>
</reference>
<protein>
    <submittedName>
        <fullName evidence="3">Uncharacterized protein</fullName>
    </submittedName>
</protein>
<feature type="compositionally biased region" description="Low complexity" evidence="1">
    <location>
        <begin position="214"/>
        <end position="224"/>
    </location>
</feature>
<evidence type="ECO:0000256" key="2">
    <source>
        <dbReference type="SAM" id="Phobius"/>
    </source>
</evidence>
<dbReference type="AlphaFoldDB" id="A0A3B1ARE2"/>
<gene>
    <name evidence="3" type="ORF">MNBD_ALPHA03-2177</name>
</gene>
<organism evidence="3">
    <name type="scientific">hydrothermal vent metagenome</name>
    <dbReference type="NCBI Taxonomy" id="652676"/>
    <lineage>
        <taxon>unclassified sequences</taxon>
        <taxon>metagenomes</taxon>
        <taxon>ecological metagenomes</taxon>
    </lineage>
</organism>
<feature type="region of interest" description="Disordered" evidence="1">
    <location>
        <begin position="214"/>
        <end position="246"/>
    </location>
</feature>
<evidence type="ECO:0000313" key="3">
    <source>
        <dbReference type="EMBL" id="VAX06302.1"/>
    </source>
</evidence>
<evidence type="ECO:0000256" key="1">
    <source>
        <dbReference type="SAM" id="MobiDB-lite"/>
    </source>
</evidence>
<dbReference type="EMBL" id="UOFW01000160">
    <property type="protein sequence ID" value="VAX06302.1"/>
    <property type="molecule type" value="Genomic_DNA"/>
</dbReference>
<keyword evidence="2" id="KW-0472">Membrane</keyword>
<keyword evidence="2" id="KW-0812">Transmembrane</keyword>
<accession>A0A3B1ARE2</accession>